<dbReference type="Proteomes" id="UP001055811">
    <property type="component" value="Linkage Group LG02"/>
</dbReference>
<organism evidence="1 2">
    <name type="scientific">Cichorium intybus</name>
    <name type="common">Chicory</name>
    <dbReference type="NCBI Taxonomy" id="13427"/>
    <lineage>
        <taxon>Eukaryota</taxon>
        <taxon>Viridiplantae</taxon>
        <taxon>Streptophyta</taxon>
        <taxon>Embryophyta</taxon>
        <taxon>Tracheophyta</taxon>
        <taxon>Spermatophyta</taxon>
        <taxon>Magnoliopsida</taxon>
        <taxon>eudicotyledons</taxon>
        <taxon>Gunneridae</taxon>
        <taxon>Pentapetalae</taxon>
        <taxon>asterids</taxon>
        <taxon>campanulids</taxon>
        <taxon>Asterales</taxon>
        <taxon>Asteraceae</taxon>
        <taxon>Cichorioideae</taxon>
        <taxon>Cichorieae</taxon>
        <taxon>Cichoriinae</taxon>
        <taxon>Cichorium</taxon>
    </lineage>
</organism>
<sequence length="213" mass="24813">MDSNHSSYSYTSINKTMDETDTATAEESGWTTYFEDFMVAQQQDHHNNYSVTNYDQDDHHHQQQHHDHNLHHHHHHHHQQQQQQQHDQPQLSDAASHVDWNNMDNSMSGHVGPKFNKKLNLFKKTSRRTREIFYDDCLEDTASSPVNSPKVGSQHMEFNQIKVDEIIENSLGKGGAFEDQSKEMGFKEHNNGSTDLRRRGLCLVPLTMFVNYI</sequence>
<proteinExistence type="predicted"/>
<comment type="caution">
    <text evidence="1">The sequence shown here is derived from an EMBL/GenBank/DDBJ whole genome shotgun (WGS) entry which is preliminary data.</text>
</comment>
<name>A0ACB9GCM5_CICIN</name>
<reference evidence="1 2" key="2">
    <citation type="journal article" date="2022" name="Mol. Ecol. Resour.">
        <title>The genomes of chicory, endive, great burdock and yacon provide insights into Asteraceae paleo-polyploidization history and plant inulin production.</title>
        <authorList>
            <person name="Fan W."/>
            <person name="Wang S."/>
            <person name="Wang H."/>
            <person name="Wang A."/>
            <person name="Jiang F."/>
            <person name="Liu H."/>
            <person name="Zhao H."/>
            <person name="Xu D."/>
            <person name="Zhang Y."/>
        </authorList>
    </citation>
    <scope>NUCLEOTIDE SEQUENCE [LARGE SCALE GENOMIC DNA]</scope>
    <source>
        <strain evidence="2">cv. Punajuju</strain>
        <tissue evidence="1">Leaves</tissue>
    </source>
</reference>
<evidence type="ECO:0000313" key="2">
    <source>
        <dbReference type="Proteomes" id="UP001055811"/>
    </source>
</evidence>
<keyword evidence="2" id="KW-1185">Reference proteome</keyword>
<reference evidence="2" key="1">
    <citation type="journal article" date="2022" name="Mol. Ecol. Resour.">
        <title>The genomes of chicory, endive, great burdock and yacon provide insights into Asteraceae palaeo-polyploidization history and plant inulin production.</title>
        <authorList>
            <person name="Fan W."/>
            <person name="Wang S."/>
            <person name="Wang H."/>
            <person name="Wang A."/>
            <person name="Jiang F."/>
            <person name="Liu H."/>
            <person name="Zhao H."/>
            <person name="Xu D."/>
            <person name="Zhang Y."/>
        </authorList>
    </citation>
    <scope>NUCLEOTIDE SEQUENCE [LARGE SCALE GENOMIC DNA]</scope>
    <source>
        <strain evidence="2">cv. Punajuju</strain>
    </source>
</reference>
<dbReference type="EMBL" id="CM042010">
    <property type="protein sequence ID" value="KAI3780835.1"/>
    <property type="molecule type" value="Genomic_DNA"/>
</dbReference>
<accession>A0ACB9GCM5</accession>
<evidence type="ECO:0000313" key="1">
    <source>
        <dbReference type="EMBL" id="KAI3780835.1"/>
    </source>
</evidence>
<protein>
    <submittedName>
        <fullName evidence="1">Uncharacterized protein</fullName>
    </submittedName>
</protein>
<gene>
    <name evidence="1" type="ORF">L2E82_10828</name>
</gene>